<comment type="caution">
    <text evidence="3">The sequence shown here is derived from an EMBL/GenBank/DDBJ whole genome shotgun (WGS) entry which is preliminary data.</text>
</comment>
<evidence type="ECO:0000256" key="1">
    <source>
        <dbReference type="SAM" id="Coils"/>
    </source>
</evidence>
<evidence type="ECO:0000256" key="2">
    <source>
        <dbReference type="SAM" id="MobiDB-lite"/>
    </source>
</evidence>
<evidence type="ECO:0000313" key="4">
    <source>
        <dbReference type="EMBL" id="CAF0811003.1"/>
    </source>
</evidence>
<dbReference type="EMBL" id="CAJNOL010000068">
    <property type="protein sequence ID" value="CAF0811003.1"/>
    <property type="molecule type" value="Genomic_DNA"/>
</dbReference>
<evidence type="ECO:0000313" key="6">
    <source>
        <dbReference type="EMBL" id="CAF0831953.1"/>
    </source>
</evidence>
<evidence type="ECO:0000313" key="9">
    <source>
        <dbReference type="EMBL" id="CAF3912400.1"/>
    </source>
</evidence>
<protein>
    <submittedName>
        <fullName evidence="3">Uncharacterized protein</fullName>
    </submittedName>
</protein>
<keyword evidence="1" id="KW-0175">Coiled coil</keyword>
<dbReference type="Proteomes" id="UP000663864">
    <property type="component" value="Unassembled WGS sequence"/>
</dbReference>
<dbReference type="Proteomes" id="UP000663823">
    <property type="component" value="Unassembled WGS sequence"/>
</dbReference>
<gene>
    <name evidence="8" type="ORF">JBS370_LOCUS13678</name>
    <name evidence="4" type="ORF">JXQ802_LOCUS4717</name>
    <name evidence="5" type="ORF">JXQ802_LOCUS5051</name>
    <name evidence="9" type="ORF">OTI717_LOCUS24368</name>
    <name evidence="6" type="ORF">PYM288_LOCUS6131</name>
    <name evidence="7" type="ORF">RFH988_LOCUS8373</name>
    <name evidence="3" type="ORF">ZHD862_LOCUS1771</name>
</gene>
<name>A0A813S169_9BILA</name>
<dbReference type="EMBL" id="CAJNOL010000074">
    <property type="protein sequence ID" value="CAF0818009.1"/>
    <property type="molecule type" value="Genomic_DNA"/>
</dbReference>
<evidence type="ECO:0000313" key="10">
    <source>
        <dbReference type="Proteomes" id="UP000663864"/>
    </source>
</evidence>
<accession>A0A813S169</accession>
<dbReference type="Proteomes" id="UP000663882">
    <property type="component" value="Unassembled WGS sequence"/>
</dbReference>
<dbReference type="OrthoDB" id="10012060at2759"/>
<evidence type="ECO:0000313" key="5">
    <source>
        <dbReference type="EMBL" id="CAF0818009.1"/>
    </source>
</evidence>
<feature type="region of interest" description="Disordered" evidence="2">
    <location>
        <begin position="136"/>
        <end position="183"/>
    </location>
</feature>
<dbReference type="EMBL" id="CAJOAX010004589">
    <property type="protein sequence ID" value="CAF3912400.1"/>
    <property type="molecule type" value="Genomic_DNA"/>
</dbReference>
<keyword evidence="11" id="KW-1185">Reference proteome</keyword>
<feature type="coiled-coil region" evidence="1">
    <location>
        <begin position="19"/>
        <end position="57"/>
    </location>
</feature>
<dbReference type="AlphaFoldDB" id="A0A813S169"/>
<dbReference type="EMBL" id="CAJNOO010000282">
    <property type="protein sequence ID" value="CAF0888864.1"/>
    <property type="molecule type" value="Genomic_DNA"/>
</dbReference>
<dbReference type="Proteomes" id="UP000663870">
    <property type="component" value="Unassembled WGS sequence"/>
</dbReference>
<proteinExistence type="predicted"/>
<dbReference type="Proteomes" id="UP000663836">
    <property type="component" value="Unassembled WGS sequence"/>
</dbReference>
<dbReference type="Proteomes" id="UP000663854">
    <property type="component" value="Unassembled WGS sequence"/>
</dbReference>
<sequence length="183" mass="21450">MDCPHSSVENVLEKALRTYEESERSLKSICNSVEQENNELEDQLKNLQTHQTTLIKQYHLIKESLHQIRGEHARLAERQLVIDQQTNQIQQRYEQVKNALKKIISCANLTSEDFSDETFSMLGFKLIRIDDERRLTNDIGTDYDPPTPFSSKRKLNHQNKEFVSTEFHHKHHKTNSSSQRSSK</sequence>
<dbReference type="EMBL" id="CAJNOH010000067">
    <property type="protein sequence ID" value="CAF0831953.1"/>
    <property type="molecule type" value="Genomic_DNA"/>
</dbReference>
<organism evidence="3 10">
    <name type="scientific">Rotaria sordida</name>
    <dbReference type="NCBI Taxonomy" id="392033"/>
    <lineage>
        <taxon>Eukaryota</taxon>
        <taxon>Metazoa</taxon>
        <taxon>Spiralia</taxon>
        <taxon>Gnathifera</taxon>
        <taxon>Rotifera</taxon>
        <taxon>Eurotatoria</taxon>
        <taxon>Bdelloidea</taxon>
        <taxon>Philodinida</taxon>
        <taxon>Philodinidae</taxon>
        <taxon>Rotaria</taxon>
    </lineage>
</organism>
<evidence type="ECO:0000313" key="3">
    <source>
        <dbReference type="EMBL" id="CAF0788397.1"/>
    </source>
</evidence>
<reference evidence="3" key="1">
    <citation type="submission" date="2021-02" db="EMBL/GenBank/DDBJ databases">
        <authorList>
            <person name="Nowell W R."/>
        </authorList>
    </citation>
    <scope>NUCLEOTIDE SEQUENCE</scope>
</reference>
<evidence type="ECO:0000313" key="7">
    <source>
        <dbReference type="EMBL" id="CAF0888864.1"/>
    </source>
</evidence>
<dbReference type="EMBL" id="CAJNOT010000032">
    <property type="protein sequence ID" value="CAF0788397.1"/>
    <property type="molecule type" value="Genomic_DNA"/>
</dbReference>
<dbReference type="EMBL" id="CAJOBD010001189">
    <property type="protein sequence ID" value="CAF3770986.1"/>
    <property type="molecule type" value="Genomic_DNA"/>
</dbReference>
<evidence type="ECO:0000313" key="11">
    <source>
        <dbReference type="Proteomes" id="UP000663870"/>
    </source>
</evidence>
<evidence type="ECO:0000313" key="8">
    <source>
        <dbReference type="EMBL" id="CAF3770986.1"/>
    </source>
</evidence>